<proteinExistence type="predicted"/>
<dbReference type="Proteomes" id="UP000499080">
    <property type="component" value="Unassembled WGS sequence"/>
</dbReference>
<name>A0A4Y2I0D1_ARAVE</name>
<dbReference type="EMBL" id="BGPR01002264">
    <property type="protein sequence ID" value="GBM70649.1"/>
    <property type="molecule type" value="Genomic_DNA"/>
</dbReference>
<organism evidence="1 2">
    <name type="scientific">Araneus ventricosus</name>
    <name type="common">Orbweaver spider</name>
    <name type="synonym">Epeira ventricosa</name>
    <dbReference type="NCBI Taxonomy" id="182803"/>
    <lineage>
        <taxon>Eukaryota</taxon>
        <taxon>Metazoa</taxon>
        <taxon>Ecdysozoa</taxon>
        <taxon>Arthropoda</taxon>
        <taxon>Chelicerata</taxon>
        <taxon>Arachnida</taxon>
        <taxon>Araneae</taxon>
        <taxon>Araneomorphae</taxon>
        <taxon>Entelegynae</taxon>
        <taxon>Araneoidea</taxon>
        <taxon>Araneidae</taxon>
        <taxon>Araneus</taxon>
    </lineage>
</organism>
<keyword evidence="2" id="KW-1185">Reference proteome</keyword>
<evidence type="ECO:0000313" key="2">
    <source>
        <dbReference type="Proteomes" id="UP000499080"/>
    </source>
</evidence>
<dbReference type="AlphaFoldDB" id="A0A4Y2I0D1"/>
<evidence type="ECO:0000313" key="1">
    <source>
        <dbReference type="EMBL" id="GBM70649.1"/>
    </source>
</evidence>
<protein>
    <submittedName>
        <fullName evidence="1">Uncharacterized protein</fullName>
    </submittedName>
</protein>
<reference evidence="1 2" key="1">
    <citation type="journal article" date="2019" name="Sci. Rep.">
        <title>Orb-weaving spider Araneus ventricosus genome elucidates the spidroin gene catalogue.</title>
        <authorList>
            <person name="Kono N."/>
            <person name="Nakamura H."/>
            <person name="Ohtoshi R."/>
            <person name="Moran D.A.P."/>
            <person name="Shinohara A."/>
            <person name="Yoshida Y."/>
            <person name="Fujiwara M."/>
            <person name="Mori M."/>
            <person name="Tomita M."/>
            <person name="Arakawa K."/>
        </authorList>
    </citation>
    <scope>NUCLEOTIDE SEQUENCE [LARGE SCALE GENOMIC DNA]</scope>
</reference>
<sequence>MTAAAIASSSETGVLVGHHRATALHLPKEVHTITGGGTQSPTITIPLGKRLPAYLPDSKSYPCARGAPPPREHTDRLTSWQTHSQKLHLNVEIRWVKPALGWFPSYLFHFNILDHPKRSLCSFGDGDRYFFLL</sequence>
<accession>A0A4Y2I0D1</accession>
<gene>
    <name evidence="1" type="ORF">AVEN_206870_1</name>
</gene>
<comment type="caution">
    <text evidence="1">The sequence shown here is derived from an EMBL/GenBank/DDBJ whole genome shotgun (WGS) entry which is preliminary data.</text>
</comment>